<dbReference type="GO" id="GO:0005615">
    <property type="term" value="C:extracellular space"/>
    <property type="evidence" value="ECO:0007669"/>
    <property type="project" value="InterPro"/>
</dbReference>
<gene>
    <name evidence="4" type="ORF">LUZ61_002767</name>
</gene>
<sequence length="246" mass="28060">MTAGHIKDLLPSGSITVDTRLVLGNAMYFKGLWAAKFDPLYTKINTFHLIDGSSLETPFMASSEKQFIAVYDGFKVLRLPYKQGQDWRQFSFYIFLPDNIHALPTLLMKMSSEPDFLNRHIPTGKVPVRNFRIPKFKISMGIDYFSEIFKNLGLALPFEVTGDLSEMVDSLEYRRYYVSRIVHKCFVEVNEEGTEAAAASGVIIELQCARKPIDFVADHPFLFLIREDRSGVVLFMGHFLNPLSVE</sequence>
<dbReference type="InterPro" id="IPR000215">
    <property type="entry name" value="Serpin_fam"/>
</dbReference>
<evidence type="ECO:0000256" key="1">
    <source>
        <dbReference type="ARBA" id="ARBA00009500"/>
    </source>
</evidence>
<dbReference type="PROSITE" id="PS00284">
    <property type="entry name" value="SERPIN"/>
    <property type="match status" value="1"/>
</dbReference>
<dbReference type="InterPro" id="IPR023796">
    <property type="entry name" value="Serpin_dom"/>
</dbReference>
<dbReference type="Gene3D" id="3.30.497.10">
    <property type="entry name" value="Antithrombin, subunit I, domain 2"/>
    <property type="match status" value="1"/>
</dbReference>
<dbReference type="InterPro" id="IPR023795">
    <property type="entry name" value="Serpin_CS"/>
</dbReference>
<dbReference type="EMBL" id="JAMRDG010000001">
    <property type="protein sequence ID" value="KAJ3699062.1"/>
    <property type="molecule type" value="Genomic_DNA"/>
</dbReference>
<organism evidence="4 5">
    <name type="scientific">Rhynchospora tenuis</name>
    <dbReference type="NCBI Taxonomy" id="198213"/>
    <lineage>
        <taxon>Eukaryota</taxon>
        <taxon>Viridiplantae</taxon>
        <taxon>Streptophyta</taxon>
        <taxon>Embryophyta</taxon>
        <taxon>Tracheophyta</taxon>
        <taxon>Spermatophyta</taxon>
        <taxon>Magnoliopsida</taxon>
        <taxon>Liliopsida</taxon>
        <taxon>Poales</taxon>
        <taxon>Cyperaceae</taxon>
        <taxon>Cyperoideae</taxon>
        <taxon>Rhynchosporeae</taxon>
        <taxon>Rhynchospora</taxon>
    </lineage>
</organism>
<dbReference type="InterPro" id="IPR042178">
    <property type="entry name" value="Serpin_sf_1"/>
</dbReference>
<dbReference type="PANTHER" id="PTHR11461">
    <property type="entry name" value="SERINE PROTEASE INHIBITOR, SERPIN"/>
    <property type="match status" value="1"/>
</dbReference>
<feature type="domain" description="Serpin" evidence="3">
    <location>
        <begin position="1"/>
        <end position="242"/>
    </location>
</feature>
<dbReference type="PANTHER" id="PTHR11461:SF211">
    <property type="entry name" value="GH10112P-RELATED"/>
    <property type="match status" value="1"/>
</dbReference>
<evidence type="ECO:0000259" key="3">
    <source>
        <dbReference type="SMART" id="SM00093"/>
    </source>
</evidence>
<dbReference type="InterPro" id="IPR042185">
    <property type="entry name" value="Serpin_sf_2"/>
</dbReference>
<protein>
    <recommendedName>
        <fullName evidence="3">Serpin domain-containing protein</fullName>
    </recommendedName>
</protein>
<name>A0AAD5ZJH9_9POAL</name>
<dbReference type="GO" id="GO:0004867">
    <property type="term" value="F:serine-type endopeptidase inhibitor activity"/>
    <property type="evidence" value="ECO:0007669"/>
    <property type="project" value="InterPro"/>
</dbReference>
<dbReference type="InterPro" id="IPR036186">
    <property type="entry name" value="Serpin_sf"/>
</dbReference>
<evidence type="ECO:0000313" key="5">
    <source>
        <dbReference type="Proteomes" id="UP001210211"/>
    </source>
</evidence>
<reference evidence="4 5" key="1">
    <citation type="journal article" date="2022" name="Cell">
        <title>Repeat-based holocentromeres influence genome architecture and karyotype evolution.</title>
        <authorList>
            <person name="Hofstatter P.G."/>
            <person name="Thangavel G."/>
            <person name="Lux T."/>
            <person name="Neumann P."/>
            <person name="Vondrak T."/>
            <person name="Novak P."/>
            <person name="Zhang M."/>
            <person name="Costa L."/>
            <person name="Castellani M."/>
            <person name="Scott A."/>
            <person name="Toegelov H."/>
            <person name="Fuchs J."/>
            <person name="Mata-Sucre Y."/>
            <person name="Dias Y."/>
            <person name="Vanzela A.L.L."/>
            <person name="Huettel B."/>
            <person name="Almeida C.C.S."/>
            <person name="Simkova H."/>
            <person name="Souza G."/>
            <person name="Pedrosa-Harand A."/>
            <person name="Macas J."/>
            <person name="Mayer K.F.X."/>
            <person name="Houben A."/>
            <person name="Marques A."/>
        </authorList>
    </citation>
    <scope>NUCLEOTIDE SEQUENCE [LARGE SCALE GENOMIC DNA]</scope>
    <source>
        <strain evidence="4">RhyTen1mFocal</strain>
    </source>
</reference>
<accession>A0AAD5ZJH9</accession>
<dbReference type="Gene3D" id="2.30.39.10">
    <property type="entry name" value="Alpha-1-antitrypsin, domain 1"/>
    <property type="match status" value="1"/>
</dbReference>
<evidence type="ECO:0000313" key="4">
    <source>
        <dbReference type="EMBL" id="KAJ3699062.1"/>
    </source>
</evidence>
<evidence type="ECO:0000256" key="2">
    <source>
        <dbReference type="RuleBase" id="RU000411"/>
    </source>
</evidence>
<comment type="similarity">
    <text evidence="1 2">Belongs to the serpin family.</text>
</comment>
<keyword evidence="5" id="KW-1185">Reference proteome</keyword>
<dbReference type="Pfam" id="PF00079">
    <property type="entry name" value="Serpin"/>
    <property type="match status" value="1"/>
</dbReference>
<comment type="caution">
    <text evidence="4">The sequence shown here is derived from an EMBL/GenBank/DDBJ whole genome shotgun (WGS) entry which is preliminary data.</text>
</comment>
<dbReference type="SUPFAM" id="SSF56574">
    <property type="entry name" value="Serpins"/>
    <property type="match status" value="1"/>
</dbReference>
<proteinExistence type="inferred from homology"/>
<dbReference type="Proteomes" id="UP001210211">
    <property type="component" value="Unassembled WGS sequence"/>
</dbReference>
<dbReference type="AlphaFoldDB" id="A0AAD5ZJH9"/>
<dbReference type="SMART" id="SM00093">
    <property type="entry name" value="SERPIN"/>
    <property type="match status" value="1"/>
</dbReference>